<evidence type="ECO:0000259" key="5">
    <source>
        <dbReference type="Pfam" id="PF06722"/>
    </source>
</evidence>
<dbReference type="InterPro" id="IPR010610">
    <property type="entry name" value="EryCIII-like_C"/>
</dbReference>
<protein>
    <recommendedName>
        <fullName evidence="8">Glycosyltransferase family 28 N-terminal domain-containing protein</fullName>
    </recommendedName>
</protein>
<comment type="caution">
    <text evidence="6">The sequence shown here is derived from an EMBL/GenBank/DDBJ whole genome shotgun (WGS) entry which is preliminary data.</text>
</comment>
<dbReference type="Pfam" id="PF03033">
    <property type="entry name" value="Glyco_transf_28"/>
    <property type="match status" value="1"/>
</dbReference>
<reference evidence="6 7" key="1">
    <citation type="submission" date="2023-08" db="EMBL/GenBank/DDBJ databases">
        <title>Black Yeasts Isolated from many extreme environments.</title>
        <authorList>
            <person name="Coleine C."/>
            <person name="Stajich J.E."/>
            <person name="Selbmann L."/>
        </authorList>
    </citation>
    <scope>NUCLEOTIDE SEQUENCE [LARGE SCALE GENOMIC DNA]</scope>
    <source>
        <strain evidence="6 7">CCFEE 5910</strain>
    </source>
</reference>
<feature type="domain" description="Glycosyltransferase family 28 N-terminal" evidence="4">
    <location>
        <begin position="96"/>
        <end position="262"/>
    </location>
</feature>
<proteinExistence type="predicted"/>
<evidence type="ECO:0008006" key="8">
    <source>
        <dbReference type="Google" id="ProtNLM"/>
    </source>
</evidence>
<dbReference type="SUPFAM" id="SSF53756">
    <property type="entry name" value="UDP-Glycosyltransferase/glycogen phosphorylase"/>
    <property type="match status" value="1"/>
</dbReference>
<dbReference type="GO" id="GO:0006629">
    <property type="term" value="P:lipid metabolic process"/>
    <property type="evidence" value="ECO:0007669"/>
    <property type="project" value="UniProtKB-KW"/>
</dbReference>
<dbReference type="Proteomes" id="UP001309876">
    <property type="component" value="Unassembled WGS sequence"/>
</dbReference>
<dbReference type="InterPro" id="IPR050426">
    <property type="entry name" value="Glycosyltransferase_28"/>
</dbReference>
<feature type="region of interest" description="Disordered" evidence="3">
    <location>
        <begin position="1"/>
        <end position="22"/>
    </location>
</feature>
<keyword evidence="2" id="KW-0443">Lipid metabolism</keyword>
<dbReference type="CDD" id="cd03784">
    <property type="entry name" value="GT1_Gtf-like"/>
    <property type="match status" value="1"/>
</dbReference>
<dbReference type="Pfam" id="PF06722">
    <property type="entry name" value="EryCIII-like_C"/>
    <property type="match status" value="1"/>
</dbReference>
<evidence type="ECO:0000313" key="7">
    <source>
        <dbReference type="Proteomes" id="UP001309876"/>
    </source>
</evidence>
<sequence length="850" mass="91980">MTKDTSFREHHRNESDDGGEAAVPSYVASKTLHSQIDSSVESIESDGRIHFAVKSDGDDILDHLGLAPNMIKEAGQANNAKPTTSPDCTRPPKMAILMLAVGSRGDIQPFIALALALQRFGHRIRLATHSLFQPFVEEYGIEFFDLGGDPRTLMSYMVENPGLMPGFVALHTGEVGARRKTMQGIIYNCWHACFRSDQIVLHKHMNIGSNDRRKDVSPKVQRPFVADAIIANPPALGHIHCAEALGVPLHIFFTMPWSPTKEVAHPLANVRSNDNEVKQSNLLSYLLVEGMIWQGLGSIINRFRFKYLALDPIHPTKGPMILHTMNVPHSYCWSPSLLPKPKDWAENLAVTGYTSLDALNNYAPSSALVDFLAKGSRPIFVGFGSIVLGNPEEFLVLVRKTRSILQTRMVLALGWSGLEGDIQESEDLFVLRDDCPHEWLFAQVACVVHHGGAGTTAAGLRAGVPTVTVPFFGDQFFWGDAISRAGAGPQPIPYKTLTAVSLSQAILSALSQDVVACAKTLGARTQSEDGELGAVENFHACLPNKSLCCALTDRAACWRLISTTTLLSPLAATVLRKEGLIDWDKLELHRSVNYDIVHGPYDPLSGAAWAVTDLIVDGFRGMGEMIAEVAHVPIVAHRATKRSLARLKEAKIGQNPAATTTKQHTATKAEMATHKHIGGYMLTGILRISKAAIRAPGAFTSAMAQGSHDMPRLWGDTTVRPTTSTTGVRSGISNGCKELVLGVYDGTAGLFVQPVTGLINGGLLGLAKGTAKGLLGFPIKFFAAANGIVGHPLRGIDVAISRALKSDGMKAIKTQRMLQGEYEFAAASETQKHEITDKWYKLVDELGGGP</sequence>
<organism evidence="6 7">
    <name type="scientific">Lithohypha guttulata</name>
    <dbReference type="NCBI Taxonomy" id="1690604"/>
    <lineage>
        <taxon>Eukaryota</taxon>
        <taxon>Fungi</taxon>
        <taxon>Dikarya</taxon>
        <taxon>Ascomycota</taxon>
        <taxon>Pezizomycotina</taxon>
        <taxon>Eurotiomycetes</taxon>
        <taxon>Chaetothyriomycetidae</taxon>
        <taxon>Chaetothyriales</taxon>
        <taxon>Trichomeriaceae</taxon>
        <taxon>Lithohypha</taxon>
    </lineage>
</organism>
<evidence type="ECO:0000313" key="6">
    <source>
        <dbReference type="EMBL" id="KAK5087832.1"/>
    </source>
</evidence>
<dbReference type="PANTHER" id="PTHR48050">
    <property type="entry name" value="STEROL 3-BETA-GLUCOSYLTRANSFERASE"/>
    <property type="match status" value="1"/>
</dbReference>
<keyword evidence="1" id="KW-0808">Transferase</keyword>
<dbReference type="EMBL" id="JAVRRJ010000002">
    <property type="protein sequence ID" value="KAK5087832.1"/>
    <property type="molecule type" value="Genomic_DNA"/>
</dbReference>
<evidence type="ECO:0000259" key="4">
    <source>
        <dbReference type="Pfam" id="PF03033"/>
    </source>
</evidence>
<dbReference type="Gene3D" id="3.40.50.2000">
    <property type="entry name" value="Glycogen Phosphorylase B"/>
    <property type="match status" value="2"/>
</dbReference>
<evidence type="ECO:0000256" key="2">
    <source>
        <dbReference type="ARBA" id="ARBA00023098"/>
    </source>
</evidence>
<dbReference type="FunFam" id="3.40.50.2000:FF:000009">
    <property type="entry name" value="Sterol 3-beta-glucosyltransferase UGT80A2"/>
    <property type="match status" value="1"/>
</dbReference>
<dbReference type="PANTHER" id="PTHR48050:SF13">
    <property type="entry name" value="STEROL 3-BETA-GLUCOSYLTRANSFERASE UGT80A2"/>
    <property type="match status" value="1"/>
</dbReference>
<gene>
    <name evidence="6" type="ORF">LTR05_002047</name>
</gene>
<name>A0AAN7T1L2_9EURO</name>
<dbReference type="AlphaFoldDB" id="A0AAN7T1L2"/>
<accession>A0AAN7T1L2</accession>
<dbReference type="InterPro" id="IPR004276">
    <property type="entry name" value="GlycoTrans_28_N"/>
</dbReference>
<evidence type="ECO:0000256" key="3">
    <source>
        <dbReference type="SAM" id="MobiDB-lite"/>
    </source>
</evidence>
<evidence type="ECO:0000256" key="1">
    <source>
        <dbReference type="ARBA" id="ARBA00022679"/>
    </source>
</evidence>
<dbReference type="GO" id="GO:0016906">
    <property type="term" value="F:sterol 3-beta-glucosyltransferase activity"/>
    <property type="evidence" value="ECO:0007669"/>
    <property type="project" value="UniProtKB-ARBA"/>
</dbReference>
<feature type="compositionally biased region" description="Basic and acidic residues" evidence="3">
    <location>
        <begin position="1"/>
        <end position="15"/>
    </location>
</feature>
<dbReference type="GO" id="GO:0005975">
    <property type="term" value="P:carbohydrate metabolic process"/>
    <property type="evidence" value="ECO:0007669"/>
    <property type="project" value="InterPro"/>
</dbReference>
<dbReference type="InterPro" id="IPR002213">
    <property type="entry name" value="UDP_glucos_trans"/>
</dbReference>
<feature type="domain" description="Erythromycin biosynthesis protein CIII-like C-terminal" evidence="5">
    <location>
        <begin position="435"/>
        <end position="510"/>
    </location>
</feature>
<keyword evidence="7" id="KW-1185">Reference proteome</keyword>